<keyword evidence="10 11" id="KW-0472">Membrane</keyword>
<dbReference type="PROSITE" id="PS50885">
    <property type="entry name" value="HAMP"/>
    <property type="match status" value="1"/>
</dbReference>
<proteinExistence type="predicted"/>
<dbReference type="CDD" id="cd00075">
    <property type="entry name" value="HATPase"/>
    <property type="match status" value="1"/>
</dbReference>
<comment type="catalytic activity">
    <reaction evidence="1">
        <text>ATP + protein L-histidine = ADP + protein N-phospho-L-histidine.</text>
        <dbReference type="EC" id="2.7.13.3"/>
    </reaction>
</comment>
<keyword evidence="5" id="KW-0808">Transferase</keyword>
<dbReference type="GO" id="GO:0016301">
    <property type="term" value="F:kinase activity"/>
    <property type="evidence" value="ECO:0007669"/>
    <property type="project" value="UniProtKB-KW"/>
</dbReference>
<dbReference type="Gene3D" id="1.10.287.130">
    <property type="match status" value="1"/>
</dbReference>
<dbReference type="InterPro" id="IPR050428">
    <property type="entry name" value="TCS_sensor_his_kinase"/>
</dbReference>
<dbReference type="PRINTS" id="PR00344">
    <property type="entry name" value="BCTRLSENSOR"/>
</dbReference>
<feature type="transmembrane region" description="Helical" evidence="11">
    <location>
        <begin position="12"/>
        <end position="35"/>
    </location>
</feature>
<dbReference type="InterPro" id="IPR003594">
    <property type="entry name" value="HATPase_dom"/>
</dbReference>
<keyword evidence="7 14" id="KW-0418">Kinase</keyword>
<evidence type="ECO:0000256" key="7">
    <source>
        <dbReference type="ARBA" id="ARBA00022777"/>
    </source>
</evidence>
<keyword evidence="15" id="KW-1185">Reference proteome</keyword>
<evidence type="ECO:0000313" key="15">
    <source>
        <dbReference type="Proteomes" id="UP000633509"/>
    </source>
</evidence>
<dbReference type="InterPro" id="IPR004358">
    <property type="entry name" value="Sig_transdc_His_kin-like_C"/>
</dbReference>
<dbReference type="PANTHER" id="PTHR45436">
    <property type="entry name" value="SENSOR HISTIDINE KINASE YKOH"/>
    <property type="match status" value="1"/>
</dbReference>
<dbReference type="EMBL" id="JADBEK010000001">
    <property type="protein sequence ID" value="MBE1584056.1"/>
    <property type="molecule type" value="Genomic_DNA"/>
</dbReference>
<reference evidence="14 15" key="1">
    <citation type="submission" date="2020-10" db="EMBL/GenBank/DDBJ databases">
        <title>Sequencing the genomes of 1000 actinobacteria strains.</title>
        <authorList>
            <person name="Klenk H.-P."/>
        </authorList>
    </citation>
    <scope>NUCLEOTIDE SEQUENCE [LARGE SCALE GENOMIC DNA]</scope>
    <source>
        <strain evidence="14 15">DSM 43173</strain>
    </source>
</reference>
<comment type="subcellular location">
    <subcellularLocation>
        <location evidence="2">Cell membrane</location>
    </subcellularLocation>
</comment>
<evidence type="ECO:0000259" key="13">
    <source>
        <dbReference type="PROSITE" id="PS50885"/>
    </source>
</evidence>
<evidence type="ECO:0000256" key="1">
    <source>
        <dbReference type="ARBA" id="ARBA00000085"/>
    </source>
</evidence>
<dbReference type="InterPro" id="IPR036097">
    <property type="entry name" value="HisK_dim/P_sf"/>
</dbReference>
<sequence length="453" mass="49223">MSCWHRYSIRCRLAVVAGLVTGLLCTTMAVFIVVMSRQAAVDFRTDQLFSGAVSLGAQLRHRVPDLTEIGPGQAIQVFDPAGTMVAATRDLAGKPPMTNLRPDPDAYATTTSCDTRVFPDRCMIVLAYPFHREGGVWQLNTAVPDVPWYVGPELIIPLATGCVLLVAAAAAGSYRIVGKTLQPVDAIGGNLAQITASGDLRHRVPVPKYRDELRGLAETANQALERAQMAVDQQLRFASDASHDLRSPLTAMRIRIEEALIDPRQADWQRTADALLDSVERMQALIGDLLQEARLDAGVTGRHEPIDLTELVAGELERRLAKTDLRHRLTPGVMVDGSRIELSRLLNNLLDNAERHADSAVTVTLTLDGEVVTLEVSDDGEGIAPEHREVIFQRFTRLEASRARDPGGTGLGLPIARQIAQSHGGTLTAQDSPRGARFVLRLPERGTSRPPSG</sequence>
<keyword evidence="9" id="KW-0902">Two-component regulatory system</keyword>
<dbReference type="Pfam" id="PF02518">
    <property type="entry name" value="HATPase_c"/>
    <property type="match status" value="1"/>
</dbReference>
<dbReference type="SMART" id="SM00388">
    <property type="entry name" value="HisKA"/>
    <property type="match status" value="1"/>
</dbReference>
<dbReference type="InterPro" id="IPR036890">
    <property type="entry name" value="HATPase_C_sf"/>
</dbReference>
<keyword evidence="6 11" id="KW-0812">Transmembrane</keyword>
<dbReference type="RefSeq" id="WP_192785054.1">
    <property type="nucleotide sequence ID" value="NZ_JADBEK010000001.1"/>
</dbReference>
<dbReference type="SUPFAM" id="SSF55874">
    <property type="entry name" value="ATPase domain of HSP90 chaperone/DNA topoisomerase II/histidine kinase"/>
    <property type="match status" value="1"/>
</dbReference>
<dbReference type="InterPro" id="IPR005467">
    <property type="entry name" value="His_kinase_dom"/>
</dbReference>
<gene>
    <name evidence="14" type="ORF">H4W80_002314</name>
</gene>
<evidence type="ECO:0000256" key="6">
    <source>
        <dbReference type="ARBA" id="ARBA00022692"/>
    </source>
</evidence>
<evidence type="ECO:0000256" key="11">
    <source>
        <dbReference type="SAM" id="Phobius"/>
    </source>
</evidence>
<dbReference type="SMART" id="SM00387">
    <property type="entry name" value="HATPase_c"/>
    <property type="match status" value="1"/>
</dbReference>
<feature type="domain" description="HAMP" evidence="13">
    <location>
        <begin position="178"/>
        <end position="232"/>
    </location>
</feature>
<evidence type="ECO:0000256" key="10">
    <source>
        <dbReference type="ARBA" id="ARBA00023136"/>
    </source>
</evidence>
<dbReference type="PROSITE" id="PS50109">
    <property type="entry name" value="HIS_KIN"/>
    <property type="match status" value="1"/>
</dbReference>
<dbReference type="Proteomes" id="UP000633509">
    <property type="component" value="Unassembled WGS sequence"/>
</dbReference>
<evidence type="ECO:0000256" key="2">
    <source>
        <dbReference type="ARBA" id="ARBA00004236"/>
    </source>
</evidence>
<comment type="caution">
    <text evidence="14">The sequence shown here is derived from an EMBL/GenBank/DDBJ whole genome shotgun (WGS) entry which is preliminary data.</text>
</comment>
<dbReference type="CDD" id="cd00082">
    <property type="entry name" value="HisKA"/>
    <property type="match status" value="1"/>
</dbReference>
<evidence type="ECO:0000256" key="4">
    <source>
        <dbReference type="ARBA" id="ARBA00022553"/>
    </source>
</evidence>
<keyword evidence="4" id="KW-0597">Phosphoprotein</keyword>
<dbReference type="InterPro" id="IPR003660">
    <property type="entry name" value="HAMP_dom"/>
</dbReference>
<dbReference type="Gene3D" id="3.30.565.10">
    <property type="entry name" value="Histidine kinase-like ATPase, C-terminal domain"/>
    <property type="match status" value="1"/>
</dbReference>
<name>A0ABR9LTT0_9ACTN</name>
<dbReference type="PANTHER" id="PTHR45436:SF5">
    <property type="entry name" value="SENSOR HISTIDINE KINASE TRCS"/>
    <property type="match status" value="1"/>
</dbReference>
<protein>
    <recommendedName>
        <fullName evidence="3">histidine kinase</fullName>
        <ecNumber evidence="3">2.7.13.3</ecNumber>
    </recommendedName>
</protein>
<evidence type="ECO:0000256" key="5">
    <source>
        <dbReference type="ARBA" id="ARBA00022679"/>
    </source>
</evidence>
<evidence type="ECO:0000256" key="9">
    <source>
        <dbReference type="ARBA" id="ARBA00023012"/>
    </source>
</evidence>
<accession>A0ABR9LTT0</accession>
<evidence type="ECO:0000313" key="14">
    <source>
        <dbReference type="EMBL" id="MBE1584056.1"/>
    </source>
</evidence>
<evidence type="ECO:0000256" key="8">
    <source>
        <dbReference type="ARBA" id="ARBA00022989"/>
    </source>
</evidence>
<dbReference type="Pfam" id="PF00512">
    <property type="entry name" value="HisKA"/>
    <property type="match status" value="1"/>
</dbReference>
<dbReference type="SUPFAM" id="SSF47384">
    <property type="entry name" value="Homodimeric domain of signal transducing histidine kinase"/>
    <property type="match status" value="1"/>
</dbReference>
<dbReference type="EC" id="2.7.13.3" evidence="3"/>
<evidence type="ECO:0000256" key="3">
    <source>
        <dbReference type="ARBA" id="ARBA00012438"/>
    </source>
</evidence>
<organism evidence="14 15">
    <name type="scientific">Nonomuraea angiospora</name>
    <dbReference type="NCBI Taxonomy" id="46172"/>
    <lineage>
        <taxon>Bacteria</taxon>
        <taxon>Bacillati</taxon>
        <taxon>Actinomycetota</taxon>
        <taxon>Actinomycetes</taxon>
        <taxon>Streptosporangiales</taxon>
        <taxon>Streptosporangiaceae</taxon>
        <taxon>Nonomuraea</taxon>
    </lineage>
</organism>
<dbReference type="InterPro" id="IPR003661">
    <property type="entry name" value="HisK_dim/P_dom"/>
</dbReference>
<evidence type="ECO:0000259" key="12">
    <source>
        <dbReference type="PROSITE" id="PS50109"/>
    </source>
</evidence>
<keyword evidence="8 11" id="KW-1133">Transmembrane helix</keyword>
<feature type="domain" description="Histidine kinase" evidence="12">
    <location>
        <begin position="240"/>
        <end position="446"/>
    </location>
</feature>